<organism evidence="2 3">
    <name type="scientific">Haloferax mediterranei (strain ATCC 33500 / DSM 1411 / JCM 8866 / NBRC 14739 / NCIMB 2177 / R-4)</name>
    <name type="common">Halobacterium mediterranei</name>
    <dbReference type="NCBI Taxonomy" id="523841"/>
    <lineage>
        <taxon>Archaea</taxon>
        <taxon>Methanobacteriati</taxon>
        <taxon>Methanobacteriota</taxon>
        <taxon>Stenosarchaea group</taxon>
        <taxon>Halobacteria</taxon>
        <taxon>Halobacteriales</taxon>
        <taxon>Haloferacaceae</taxon>
        <taxon>Haloferax</taxon>
    </lineage>
</organism>
<dbReference type="Proteomes" id="UP000006469">
    <property type="component" value="Plasmid pHM500"/>
</dbReference>
<dbReference type="AlphaFoldDB" id="I3RB76"/>
<feature type="compositionally biased region" description="Basic and acidic residues" evidence="1">
    <location>
        <begin position="54"/>
        <end position="63"/>
    </location>
</feature>
<evidence type="ECO:0000256" key="1">
    <source>
        <dbReference type="SAM" id="MobiDB-lite"/>
    </source>
</evidence>
<feature type="region of interest" description="Disordered" evidence="1">
    <location>
        <begin position="1"/>
        <end position="25"/>
    </location>
</feature>
<feature type="compositionally biased region" description="Basic and acidic residues" evidence="1">
    <location>
        <begin position="133"/>
        <end position="170"/>
    </location>
</feature>
<keyword evidence="2" id="KW-0614">Plasmid</keyword>
<dbReference type="KEGG" id="hme:HFX_6366"/>
<sequence>MVRPENDTGRPGERRTEPERQRVVAVDVDAEVADHLAVLRAGADNHPEPGAVQEEPRTECENRAEDDDTVVVQRVVEPEQRDGLVEHRRNGERLGRLAPNRRDEVVDDENEPERQQDVVQRVTAVQSLDGEPFDTHPDDTDEQGRGDESDPEARVSEGSRDGECEVRTEGEQLAVGEVDDVHDAEDDGQPRCEEDVHHPDDEPVEDLLCDGTGDRHARGCNRVRCSRAVRPRRLSSRRV</sequence>
<name>I3RB76_HALMT</name>
<dbReference type="EMBL" id="CP001871">
    <property type="protein sequence ID" value="AFK21486.1"/>
    <property type="molecule type" value="Genomic_DNA"/>
</dbReference>
<dbReference type="HOGENOM" id="CLU_1159027_0_0_2"/>
<feature type="compositionally biased region" description="Basic and acidic residues" evidence="1">
    <location>
        <begin position="188"/>
        <end position="201"/>
    </location>
</feature>
<evidence type="ECO:0000313" key="2">
    <source>
        <dbReference type="EMBL" id="AFK21486.1"/>
    </source>
</evidence>
<feature type="compositionally biased region" description="Basic and acidic residues" evidence="1">
    <location>
        <begin position="1"/>
        <end position="22"/>
    </location>
</feature>
<protein>
    <submittedName>
        <fullName evidence="2">Uncharacterized protein</fullName>
    </submittedName>
</protein>
<reference evidence="2 3" key="1">
    <citation type="journal article" date="2012" name="J. Bacteriol.">
        <title>Complete genome sequence of the metabolically versatile halophilic archaeon Haloferax mediterranei, a poly(3-hydroxybutyrate-co-3-hydroxyvalerate) producer.</title>
        <authorList>
            <person name="Han J."/>
            <person name="Zhang F."/>
            <person name="Hou J."/>
            <person name="Liu X."/>
            <person name="Li M."/>
            <person name="Liu H."/>
            <person name="Cai L."/>
            <person name="Zhang B."/>
            <person name="Chen Y."/>
            <person name="Zhou J."/>
            <person name="Hu S."/>
            <person name="Xiang H."/>
        </authorList>
    </citation>
    <scope>NUCLEOTIDE SEQUENCE [LARGE SCALE GENOMIC DNA]</scope>
    <source>
        <strain evidence="3">ATCC 33500 / DSM 1411 / JCM 8866 / NBRC 14739 / NCIMB 2177 / R-4</strain>
        <plasmid evidence="3">pHM500</plasmid>
    </source>
</reference>
<feature type="compositionally biased region" description="Acidic residues" evidence="1">
    <location>
        <begin position="177"/>
        <end position="187"/>
    </location>
</feature>
<evidence type="ECO:0000313" key="3">
    <source>
        <dbReference type="Proteomes" id="UP000006469"/>
    </source>
</evidence>
<proteinExistence type="predicted"/>
<feature type="compositionally biased region" description="Basic and acidic residues" evidence="1">
    <location>
        <begin position="76"/>
        <end position="104"/>
    </location>
</feature>
<accession>I3RB76</accession>
<geneLocation type="plasmid" evidence="2 3">
    <name>pHM500</name>
</geneLocation>
<feature type="region of interest" description="Disordered" evidence="1">
    <location>
        <begin position="38"/>
        <end position="204"/>
    </location>
</feature>
<gene>
    <name evidence="2" type="ordered locus">HFX_6366</name>
</gene>